<feature type="region of interest" description="Disordered" evidence="1">
    <location>
        <begin position="1"/>
        <end position="104"/>
    </location>
</feature>
<evidence type="ECO:0000313" key="2">
    <source>
        <dbReference type="EMBL" id="BAD87260.1"/>
    </source>
</evidence>
<feature type="compositionally biased region" description="Pro residues" evidence="1">
    <location>
        <begin position="84"/>
        <end position="101"/>
    </location>
</feature>
<organism evidence="3">
    <name type="scientific">Oryza sativa subsp. japonica</name>
    <name type="common">Rice</name>
    <dbReference type="NCBI Taxonomy" id="39947"/>
    <lineage>
        <taxon>Eukaryota</taxon>
        <taxon>Viridiplantae</taxon>
        <taxon>Streptophyta</taxon>
        <taxon>Embryophyta</taxon>
        <taxon>Tracheophyta</taxon>
        <taxon>Spermatophyta</taxon>
        <taxon>Magnoliopsida</taxon>
        <taxon>Liliopsida</taxon>
        <taxon>Poales</taxon>
        <taxon>Poaceae</taxon>
        <taxon>BOP clade</taxon>
        <taxon>Oryzoideae</taxon>
        <taxon>Oryzeae</taxon>
        <taxon>Oryzinae</taxon>
        <taxon>Oryza</taxon>
        <taxon>Oryza sativa</taxon>
    </lineage>
</organism>
<reference evidence="4" key="3">
    <citation type="journal article" date="2008" name="Nucleic Acids Res.">
        <title>The rice annotation project database (RAP-DB): 2008 update.</title>
        <authorList>
            <consortium name="The rice annotation project (RAP)"/>
        </authorList>
    </citation>
    <scope>GENOME REANNOTATION</scope>
    <source>
        <strain evidence="4">cv. Nipponbare</strain>
    </source>
</reference>
<reference evidence="4" key="2">
    <citation type="journal article" date="2005" name="Nature">
        <title>The map-based sequence of the rice genome.</title>
        <authorList>
            <consortium name="International rice genome sequencing project (IRGSP)"/>
            <person name="Matsumoto T."/>
            <person name="Wu J."/>
            <person name="Kanamori H."/>
            <person name="Katayose Y."/>
            <person name="Fujisawa M."/>
            <person name="Namiki N."/>
            <person name="Mizuno H."/>
            <person name="Yamamoto K."/>
            <person name="Antonio B.A."/>
            <person name="Baba T."/>
            <person name="Sakata K."/>
            <person name="Nagamura Y."/>
            <person name="Aoki H."/>
            <person name="Arikawa K."/>
            <person name="Arita K."/>
            <person name="Bito T."/>
            <person name="Chiden Y."/>
            <person name="Fujitsuka N."/>
            <person name="Fukunaka R."/>
            <person name="Hamada M."/>
            <person name="Harada C."/>
            <person name="Hayashi A."/>
            <person name="Hijishita S."/>
            <person name="Honda M."/>
            <person name="Hosokawa S."/>
            <person name="Ichikawa Y."/>
            <person name="Idonuma A."/>
            <person name="Iijima M."/>
            <person name="Ikeda M."/>
            <person name="Ikeno M."/>
            <person name="Ito K."/>
            <person name="Ito S."/>
            <person name="Ito T."/>
            <person name="Ito Y."/>
            <person name="Ito Y."/>
            <person name="Iwabuchi A."/>
            <person name="Kamiya K."/>
            <person name="Karasawa W."/>
            <person name="Kurita K."/>
            <person name="Katagiri S."/>
            <person name="Kikuta A."/>
            <person name="Kobayashi H."/>
            <person name="Kobayashi N."/>
            <person name="Machita K."/>
            <person name="Maehara T."/>
            <person name="Masukawa M."/>
            <person name="Mizubayashi T."/>
            <person name="Mukai Y."/>
            <person name="Nagasaki H."/>
            <person name="Nagata Y."/>
            <person name="Naito S."/>
            <person name="Nakashima M."/>
            <person name="Nakama Y."/>
            <person name="Nakamichi Y."/>
            <person name="Nakamura M."/>
            <person name="Meguro A."/>
            <person name="Negishi M."/>
            <person name="Ohta I."/>
            <person name="Ohta T."/>
            <person name="Okamoto M."/>
            <person name="Ono N."/>
            <person name="Saji S."/>
            <person name="Sakaguchi M."/>
            <person name="Sakai K."/>
            <person name="Shibata M."/>
            <person name="Shimokawa T."/>
            <person name="Song J."/>
            <person name="Takazaki Y."/>
            <person name="Terasawa K."/>
            <person name="Tsugane M."/>
            <person name="Tsuji K."/>
            <person name="Ueda S."/>
            <person name="Waki K."/>
            <person name="Yamagata H."/>
            <person name="Yamamoto M."/>
            <person name="Yamamoto S."/>
            <person name="Yamane H."/>
            <person name="Yoshiki S."/>
            <person name="Yoshihara R."/>
            <person name="Yukawa K."/>
            <person name="Zhong H."/>
            <person name="Yano M."/>
            <person name="Yuan Q."/>
            <person name="Ouyang S."/>
            <person name="Liu J."/>
            <person name="Jones K.M."/>
            <person name="Gansberger K."/>
            <person name="Moffat K."/>
            <person name="Hill J."/>
            <person name="Bera J."/>
            <person name="Fadrosh D."/>
            <person name="Jin S."/>
            <person name="Johri S."/>
            <person name="Kim M."/>
            <person name="Overton L."/>
            <person name="Reardon M."/>
            <person name="Tsitrin T."/>
            <person name="Vuong H."/>
            <person name="Weaver B."/>
            <person name="Ciecko A."/>
            <person name="Tallon L."/>
            <person name="Jackson J."/>
            <person name="Pai G."/>
            <person name="Aken S.V."/>
            <person name="Utterback T."/>
            <person name="Reidmuller S."/>
            <person name="Feldblyum T."/>
            <person name="Hsiao J."/>
            <person name="Zismann V."/>
            <person name="Iobst S."/>
            <person name="de Vazeille A.R."/>
            <person name="Buell C.R."/>
            <person name="Ying K."/>
            <person name="Li Y."/>
            <person name="Lu T."/>
            <person name="Huang Y."/>
            <person name="Zhao Q."/>
            <person name="Feng Q."/>
            <person name="Zhang L."/>
            <person name="Zhu J."/>
            <person name="Weng Q."/>
            <person name="Mu J."/>
            <person name="Lu Y."/>
            <person name="Fan D."/>
            <person name="Liu Y."/>
            <person name="Guan J."/>
            <person name="Zhang Y."/>
            <person name="Yu S."/>
            <person name="Liu X."/>
            <person name="Zhang Y."/>
            <person name="Hong G."/>
            <person name="Han B."/>
            <person name="Choisne N."/>
            <person name="Demange N."/>
            <person name="Orjeda G."/>
            <person name="Samain S."/>
            <person name="Cattolico L."/>
            <person name="Pelletier E."/>
            <person name="Couloux A."/>
            <person name="Segurens B."/>
            <person name="Wincker P."/>
            <person name="D'Hont A."/>
            <person name="Scarpelli C."/>
            <person name="Weissenbach J."/>
            <person name="Salanoubat M."/>
            <person name="Quetier F."/>
            <person name="Yu Y."/>
            <person name="Kim H.R."/>
            <person name="Rambo T."/>
            <person name="Currie J."/>
            <person name="Collura K."/>
            <person name="Luo M."/>
            <person name="Yang T."/>
            <person name="Ammiraju J.S.S."/>
            <person name="Engler F."/>
            <person name="Soderlund C."/>
            <person name="Wing R.A."/>
            <person name="Palmer L.E."/>
            <person name="de la Bastide M."/>
            <person name="Spiegel L."/>
            <person name="Nascimento L."/>
            <person name="Zutavern T."/>
            <person name="O'Shaughnessy A."/>
            <person name="Dike S."/>
            <person name="Dedhia N."/>
            <person name="Preston R."/>
            <person name="Balija V."/>
            <person name="McCombie W.R."/>
            <person name="Chow T."/>
            <person name="Chen H."/>
            <person name="Chung M."/>
            <person name="Chen C."/>
            <person name="Shaw J."/>
            <person name="Wu H."/>
            <person name="Hsiao K."/>
            <person name="Chao Y."/>
            <person name="Chu M."/>
            <person name="Cheng C."/>
            <person name="Hour A."/>
            <person name="Lee P."/>
            <person name="Lin S."/>
            <person name="Lin Y."/>
            <person name="Liou J."/>
            <person name="Liu S."/>
            <person name="Hsing Y."/>
            <person name="Raghuvanshi S."/>
            <person name="Mohanty A."/>
            <person name="Bharti A.K."/>
            <person name="Gaur A."/>
            <person name="Gupta V."/>
            <person name="Kumar D."/>
            <person name="Ravi V."/>
            <person name="Vij S."/>
            <person name="Kapur A."/>
            <person name="Khurana P."/>
            <person name="Khurana P."/>
            <person name="Khurana J.P."/>
            <person name="Tyagi A.K."/>
            <person name="Gaikwad K."/>
            <person name="Singh A."/>
            <person name="Dalal V."/>
            <person name="Srivastava S."/>
            <person name="Dixit A."/>
            <person name="Pal A.K."/>
            <person name="Ghazi I.A."/>
            <person name="Yadav M."/>
            <person name="Pandit A."/>
            <person name="Bhargava A."/>
            <person name="Sureshbabu K."/>
            <person name="Batra K."/>
            <person name="Sharma T.R."/>
            <person name="Mohapatra T."/>
            <person name="Singh N.K."/>
            <person name="Messing J."/>
            <person name="Nelson A.B."/>
            <person name="Fuks G."/>
            <person name="Kavchok S."/>
            <person name="Keizer G."/>
            <person name="Linton E."/>
            <person name="Llaca V."/>
            <person name="Song R."/>
            <person name="Tanyolac B."/>
            <person name="Young S."/>
            <person name="Ho-Il K."/>
            <person name="Hahn J.H."/>
            <person name="Sangsakoo G."/>
            <person name="Vanavichit A."/>
            <person name="de Mattos Luiz.A.T."/>
            <person name="Zimmer P.D."/>
            <person name="Malone G."/>
            <person name="Dellagostin O."/>
            <person name="de Oliveira A.C."/>
            <person name="Bevan M."/>
            <person name="Bancroft I."/>
            <person name="Minx P."/>
            <person name="Cordum H."/>
            <person name="Wilson R."/>
            <person name="Cheng Z."/>
            <person name="Jin W."/>
            <person name="Jiang J."/>
            <person name="Leong S.A."/>
            <person name="Iwama H."/>
            <person name="Gojobori T."/>
            <person name="Itoh T."/>
            <person name="Niimura Y."/>
            <person name="Fujii Y."/>
            <person name="Habara T."/>
            <person name="Sakai H."/>
            <person name="Sato Y."/>
            <person name="Wilson G."/>
            <person name="Kumar K."/>
            <person name="McCouch S."/>
            <person name="Juretic N."/>
            <person name="Hoen D."/>
            <person name="Wright S."/>
            <person name="Bruskiewich R."/>
            <person name="Bureau T."/>
            <person name="Miyao A."/>
            <person name="Hirochika H."/>
            <person name="Nishikawa T."/>
            <person name="Kadowaki K."/>
            <person name="Sugiura M."/>
            <person name="Burr B."/>
            <person name="Sasaki T."/>
        </authorList>
    </citation>
    <scope>NUCLEOTIDE SEQUENCE [LARGE SCALE GENOMIC DNA]</scope>
    <source>
        <strain evidence="4">cv. Nipponbare</strain>
    </source>
</reference>
<evidence type="ECO:0000313" key="3">
    <source>
        <dbReference type="EMBL" id="BAD87965.1"/>
    </source>
</evidence>
<dbReference type="Proteomes" id="UP000817658">
    <property type="component" value="Chromosome 1"/>
</dbReference>
<dbReference type="EMBL" id="AP003924">
    <property type="protein sequence ID" value="BAD87965.1"/>
    <property type="molecule type" value="Genomic_DNA"/>
</dbReference>
<protein>
    <submittedName>
        <fullName evidence="3">Uncharacterized protein</fullName>
    </submittedName>
</protein>
<dbReference type="EMBL" id="AP003267">
    <property type="protein sequence ID" value="BAD87260.1"/>
    <property type="molecule type" value="Genomic_DNA"/>
</dbReference>
<proteinExistence type="predicted"/>
<gene>
    <name evidence="3" type="ORF">B1064G04.50</name>
    <name evidence="2" type="ORF">P0496H05.2</name>
</gene>
<name>Q5JKP2_ORYSJ</name>
<evidence type="ECO:0000313" key="4">
    <source>
        <dbReference type="Proteomes" id="UP000000763"/>
    </source>
</evidence>
<dbReference type="AlphaFoldDB" id="Q5JKP2"/>
<evidence type="ECO:0000256" key="1">
    <source>
        <dbReference type="SAM" id="MobiDB-lite"/>
    </source>
</evidence>
<accession>Q5JKP2</accession>
<reference evidence="3" key="1">
    <citation type="journal article" date="2002" name="Nature">
        <title>The genome sequence and structure of rice chromosome 1.</title>
        <authorList>
            <person name="Sasaki T."/>
            <person name="Matsumoto T."/>
            <person name="Yamamoto K."/>
            <person name="Sakata K."/>
            <person name="Baba T."/>
            <person name="Katayose Y."/>
            <person name="Wu J."/>
            <person name="Niimura Y."/>
            <person name="Cheng Z."/>
            <person name="Nagamura Y."/>
            <person name="Antonio B.A."/>
            <person name="Kanamori H."/>
            <person name="Hosokawa S."/>
            <person name="Masukawa M."/>
            <person name="Arikawa K."/>
            <person name="Chiden Y."/>
            <person name="Hayashi M."/>
            <person name="Okamoto M."/>
            <person name="Ando T."/>
            <person name="Aoki H."/>
            <person name="Arita K."/>
            <person name="Hamada M."/>
            <person name="Harada C."/>
            <person name="Hijishita S."/>
            <person name="Honda M."/>
            <person name="Ichikawa Y."/>
            <person name="Idonuma A."/>
            <person name="Iijima M."/>
            <person name="Ikeda M."/>
            <person name="Ikeno M."/>
            <person name="Itoh S."/>
            <person name="Itoh T."/>
            <person name="Itoh Y."/>
            <person name="Itoh Y."/>
            <person name="Iwabuchi A."/>
            <person name="Kamiya K."/>
            <person name="Karasawa W."/>
            <person name="Katagiri S."/>
            <person name="Kikuta A."/>
            <person name="Kobayashi N."/>
            <person name="Kono I."/>
            <person name="Machita K."/>
            <person name="Maehara T."/>
            <person name="Mizuno H."/>
            <person name="Mizubayashi T."/>
            <person name="Mukai Y."/>
            <person name="Nagasaki H."/>
            <person name="Nakashima M."/>
            <person name="Nakama Y."/>
            <person name="Nakamichi Y."/>
            <person name="Nakamura M."/>
            <person name="Namiki N."/>
            <person name="Negishi M."/>
            <person name="Ohta I."/>
            <person name="Ono N."/>
            <person name="Saji S."/>
            <person name="Sakai K."/>
            <person name="Shibata M."/>
            <person name="Shimokawa T."/>
            <person name="Shomura A."/>
            <person name="Song J."/>
            <person name="Takazaki Y."/>
            <person name="Terasawa K."/>
            <person name="Tsuji K."/>
            <person name="Waki K."/>
            <person name="Yamagata H."/>
            <person name="Yamane H."/>
            <person name="Yoshiki S."/>
            <person name="Yoshihara R."/>
            <person name="Yukawa K."/>
            <person name="Zhong H."/>
            <person name="Iwama H."/>
            <person name="Endo T."/>
            <person name="Ito H."/>
            <person name="Hahn J.H."/>
            <person name="Kim H.I."/>
            <person name="Eun M.Y."/>
            <person name="Yano M."/>
            <person name="Jiang J."/>
            <person name="Gojobori T."/>
        </authorList>
    </citation>
    <scope>NUCLEOTIDE SEQUENCE</scope>
</reference>
<dbReference type="Proteomes" id="UP000000763">
    <property type="component" value="Chromosome 1"/>
</dbReference>
<sequence length="179" mass="19506">MQGSRKPTAAACRRRDGSPAIVACCRRAREGSTATASLTAQEMEARPPPRRTAGDQPLTRARLPSPRTPEQSPSPGFSTEPSHTPEPPPSPRFSPEPPPSPRMSELRAAHAGAVAVAVHAATVACRRLNMTVLGEGMGLGPYPFIQGYNSKLIFHKSFFYFYLYFFNPKPWDPSIGCQK</sequence>